<keyword evidence="5 15" id="KW-0732">Signal</keyword>
<evidence type="ECO:0000313" key="18">
    <source>
        <dbReference type="EMBL" id="CAL1586153.1"/>
    </source>
</evidence>
<comment type="subcellular location">
    <subcellularLocation>
        <location evidence="1">Membrane</location>
        <topology evidence="1">Single-pass type I membrane protein</topology>
    </subcellularLocation>
</comment>
<feature type="domain" description="EGF-like" evidence="17">
    <location>
        <begin position="320"/>
        <end position="354"/>
    </location>
</feature>
<feature type="domain" description="EGF-like" evidence="17">
    <location>
        <begin position="170"/>
        <end position="204"/>
    </location>
</feature>
<evidence type="ECO:0000259" key="16">
    <source>
        <dbReference type="SMART" id="SM00179"/>
    </source>
</evidence>
<feature type="domain" description="EGF-like calcium-binding" evidence="16">
    <location>
        <begin position="355"/>
        <end position="393"/>
    </location>
</feature>
<dbReference type="Pfam" id="PF09064">
    <property type="entry name" value="EGF_Tme5"/>
    <property type="match status" value="1"/>
</dbReference>
<evidence type="ECO:0000256" key="3">
    <source>
        <dbReference type="ARBA" id="ARBA00022536"/>
    </source>
</evidence>
<dbReference type="PANTHER" id="PTHR14789:SF9">
    <property type="entry name" value="THROMBOMODULIN"/>
    <property type="match status" value="1"/>
</dbReference>
<feature type="domain" description="EGF-like calcium-binding" evidence="16">
    <location>
        <begin position="205"/>
        <end position="239"/>
    </location>
</feature>
<gene>
    <name evidence="18" type="ORF">KC01_LOCUS16279</name>
</gene>
<dbReference type="InterPro" id="IPR049883">
    <property type="entry name" value="NOTCH1_EGF-like"/>
</dbReference>
<evidence type="ECO:0000256" key="12">
    <source>
        <dbReference type="ARBA" id="ARBA00045242"/>
    </source>
</evidence>
<evidence type="ECO:0000256" key="11">
    <source>
        <dbReference type="ARBA" id="ARBA00023157"/>
    </source>
</evidence>
<protein>
    <recommendedName>
        <fullName evidence="2">Thrombomodulin</fullName>
    </recommendedName>
</protein>
<feature type="domain" description="EGF-like" evidence="17">
    <location>
        <begin position="243"/>
        <end position="281"/>
    </location>
</feature>
<feature type="signal peptide" evidence="15">
    <location>
        <begin position="1"/>
        <end position="19"/>
    </location>
</feature>
<feature type="chain" id="PRO_5043752141" description="Thrombomodulin" evidence="15">
    <location>
        <begin position="20"/>
        <end position="491"/>
    </location>
</feature>
<evidence type="ECO:0000256" key="15">
    <source>
        <dbReference type="SAM" id="SignalP"/>
    </source>
</evidence>
<evidence type="ECO:0000256" key="2">
    <source>
        <dbReference type="ARBA" id="ARBA00019822"/>
    </source>
</evidence>
<dbReference type="GO" id="GO:0016020">
    <property type="term" value="C:membrane"/>
    <property type="evidence" value="ECO:0007669"/>
    <property type="project" value="UniProtKB-SubCell"/>
</dbReference>
<dbReference type="InterPro" id="IPR018097">
    <property type="entry name" value="EGF_Ca-bd_CS"/>
</dbReference>
<feature type="domain" description="EGF-like" evidence="17">
    <location>
        <begin position="284"/>
        <end position="318"/>
    </location>
</feature>
<keyword evidence="9 14" id="KW-1133">Transmembrane helix</keyword>
<evidence type="ECO:0000256" key="1">
    <source>
        <dbReference type="ARBA" id="ARBA00004479"/>
    </source>
</evidence>
<dbReference type="GO" id="GO:0005509">
    <property type="term" value="F:calcium ion binding"/>
    <property type="evidence" value="ECO:0007669"/>
    <property type="project" value="InterPro"/>
</dbReference>
<evidence type="ECO:0000256" key="9">
    <source>
        <dbReference type="ARBA" id="ARBA00022989"/>
    </source>
</evidence>
<dbReference type="SUPFAM" id="SSF57184">
    <property type="entry name" value="Growth factor receptor domain"/>
    <property type="match status" value="2"/>
</dbReference>
<dbReference type="SMART" id="SM00179">
    <property type="entry name" value="EGF_CA"/>
    <property type="match status" value="3"/>
</dbReference>
<dbReference type="PROSITE" id="PS00010">
    <property type="entry name" value="ASX_HYDROXYL"/>
    <property type="match status" value="1"/>
</dbReference>
<evidence type="ECO:0000256" key="13">
    <source>
        <dbReference type="ARBA" id="ARBA00046453"/>
    </source>
</evidence>
<evidence type="ECO:0000313" key="19">
    <source>
        <dbReference type="Proteomes" id="UP001497482"/>
    </source>
</evidence>
<reference evidence="18 19" key="1">
    <citation type="submission" date="2024-04" db="EMBL/GenBank/DDBJ databases">
        <authorList>
            <person name="Waldvogel A.-M."/>
            <person name="Schoenle A."/>
        </authorList>
    </citation>
    <scope>NUCLEOTIDE SEQUENCE [LARGE SCALE GENOMIC DNA]</scope>
</reference>
<proteinExistence type="predicted"/>
<evidence type="ECO:0000256" key="10">
    <source>
        <dbReference type="ARBA" id="ARBA00023136"/>
    </source>
</evidence>
<keyword evidence="4 14" id="KW-0812">Transmembrane</keyword>
<dbReference type="AlphaFoldDB" id="A0AAV2K8A4"/>
<dbReference type="PANTHER" id="PTHR14789">
    <property type="entry name" value="CHONDROLECTIN VARIANT CHODLFDELTAE"/>
    <property type="match status" value="1"/>
</dbReference>
<dbReference type="Proteomes" id="UP001497482">
    <property type="component" value="Chromosome 17"/>
</dbReference>
<comment type="subunit">
    <text evidence="13">Interacts with ITGAL, ITGAM and ITGB2. Interacts with thrombin/F2; this interaction switches the specificity of thrombin from a procoagulant to an anticoagulant and antifibrinolytic protease. Interacts with ANGP1 and ANGP2; these interactions significantly inhibit the generation of activated PC and TAFIa/CPB2 by the thrombin/thrombomodulin complex. Interacts with PF4; this interaction enhances generation of activated protein C. Interacts with HMGB1; this interaction inhibits HMGB1 inflammatory activity.</text>
</comment>
<dbReference type="GO" id="GO:0004888">
    <property type="term" value="F:transmembrane signaling receptor activity"/>
    <property type="evidence" value="ECO:0007669"/>
    <property type="project" value="InterPro"/>
</dbReference>
<keyword evidence="6" id="KW-0430">Lectin</keyword>
<name>A0AAV2K8A4_KNICA</name>
<dbReference type="PRINTS" id="PR00907">
    <property type="entry name" value="THRMBOMODULN"/>
</dbReference>
<organism evidence="18 19">
    <name type="scientific">Knipowitschia caucasica</name>
    <name type="common">Caucasian dwarf goby</name>
    <name type="synonym">Pomatoschistus caucasicus</name>
    <dbReference type="NCBI Taxonomy" id="637954"/>
    <lineage>
        <taxon>Eukaryota</taxon>
        <taxon>Metazoa</taxon>
        <taxon>Chordata</taxon>
        <taxon>Craniata</taxon>
        <taxon>Vertebrata</taxon>
        <taxon>Euteleostomi</taxon>
        <taxon>Actinopterygii</taxon>
        <taxon>Neopterygii</taxon>
        <taxon>Teleostei</taxon>
        <taxon>Neoteleostei</taxon>
        <taxon>Acanthomorphata</taxon>
        <taxon>Gobiaria</taxon>
        <taxon>Gobiiformes</taxon>
        <taxon>Gobioidei</taxon>
        <taxon>Gobiidae</taxon>
        <taxon>Gobiinae</taxon>
        <taxon>Knipowitschia</taxon>
    </lineage>
</organism>
<evidence type="ECO:0000256" key="5">
    <source>
        <dbReference type="ARBA" id="ARBA00022729"/>
    </source>
</evidence>
<evidence type="ECO:0000256" key="6">
    <source>
        <dbReference type="ARBA" id="ARBA00022734"/>
    </source>
</evidence>
<dbReference type="InterPro" id="IPR015149">
    <property type="entry name" value="Tme5_EGF-like"/>
</dbReference>
<dbReference type="EMBL" id="OZ035839">
    <property type="protein sequence ID" value="CAL1586153.1"/>
    <property type="molecule type" value="Genomic_DNA"/>
</dbReference>
<keyword evidence="8" id="KW-0654">Proteoglycan</keyword>
<sequence length="491" mass="55001">MMLLSKRALPLCVLFLCAASEGPSGHCAGTKCYALFIESVNSTEAERRCVNTMGQLYKEGQQEPLKLPVTDGRVWIANTDAAAGCSVFSSGFVEMTSCADELDGFFCQYTQICGPLLSSESVYINYTTDWSFEVQPMYPPGTLAEVRGPDQPPISKHICTGTEWMRAPWNCEVKKGGCEHACVNPHVCTCPAGYSLHHNKLTCTKDPCAKCTHGCVNQDGEWRCSCPEGFRWQPEGHCKDVNECLENATLCSGPGEECENDEGSYKCICKDEYDRVDGVCVESICYKCEHECDEVLGKLVCVCKKGYRVHPKDPTKCEEFCPEQDCPAKCVSSNQCYCPDGYILDHRDQETVCTDIDECEEERCDHFCYNTFGGHICECEEGFELQQDGYSCKLTEPIRVLGRAQPTLAFAHPSVVPPYVKTGSILGITVFALLCAALLFYLLQRLFIHCTKVSFYSLKREMEIFTLQQVSTETYKQLSHDWQSRNDCHRL</sequence>
<keyword evidence="11" id="KW-1015">Disulfide bond</keyword>
<keyword evidence="10 14" id="KW-0472">Membrane</keyword>
<feature type="domain" description="EGF-like" evidence="17">
    <location>
        <begin position="358"/>
        <end position="393"/>
    </location>
</feature>
<dbReference type="InterPro" id="IPR051505">
    <property type="entry name" value="C-type_lectin_domain"/>
</dbReference>
<feature type="domain" description="EGF-like" evidence="17">
    <location>
        <begin position="207"/>
        <end position="239"/>
    </location>
</feature>
<accession>A0AAV2K8A4</accession>
<keyword evidence="3" id="KW-0245">EGF-like domain</keyword>
<evidence type="ECO:0000256" key="8">
    <source>
        <dbReference type="ARBA" id="ARBA00022974"/>
    </source>
</evidence>
<feature type="domain" description="EGF-like calcium-binding" evidence="16">
    <location>
        <begin position="240"/>
        <end position="281"/>
    </location>
</feature>
<evidence type="ECO:0000259" key="17">
    <source>
        <dbReference type="SMART" id="SM00181"/>
    </source>
</evidence>
<feature type="transmembrane region" description="Helical" evidence="14">
    <location>
        <begin position="423"/>
        <end position="443"/>
    </location>
</feature>
<dbReference type="Pfam" id="PF07645">
    <property type="entry name" value="EGF_CA"/>
    <property type="match status" value="2"/>
</dbReference>
<evidence type="ECO:0000256" key="14">
    <source>
        <dbReference type="SAM" id="Phobius"/>
    </source>
</evidence>
<keyword evidence="7" id="KW-0677">Repeat</keyword>
<dbReference type="InterPro" id="IPR001881">
    <property type="entry name" value="EGF-like_Ca-bd_dom"/>
</dbReference>
<evidence type="ECO:0000256" key="7">
    <source>
        <dbReference type="ARBA" id="ARBA00022737"/>
    </source>
</evidence>
<dbReference type="GO" id="GO:0030246">
    <property type="term" value="F:carbohydrate binding"/>
    <property type="evidence" value="ECO:0007669"/>
    <property type="project" value="UniProtKB-KW"/>
</dbReference>
<keyword evidence="19" id="KW-1185">Reference proteome</keyword>
<dbReference type="PROSITE" id="PS01187">
    <property type="entry name" value="EGF_CA"/>
    <property type="match status" value="1"/>
</dbReference>
<dbReference type="InterPro" id="IPR000742">
    <property type="entry name" value="EGF"/>
</dbReference>
<dbReference type="InterPro" id="IPR009030">
    <property type="entry name" value="Growth_fac_rcpt_cys_sf"/>
</dbReference>
<dbReference type="Gene3D" id="2.10.25.10">
    <property type="entry name" value="Laminin"/>
    <property type="match status" value="6"/>
</dbReference>
<keyword evidence="8" id="KW-0325">Glycoprotein</keyword>
<dbReference type="InterPro" id="IPR000152">
    <property type="entry name" value="EGF-type_Asp/Asn_hydroxyl_site"/>
</dbReference>
<evidence type="ECO:0000256" key="4">
    <source>
        <dbReference type="ARBA" id="ARBA00022692"/>
    </source>
</evidence>
<dbReference type="SMART" id="SM00181">
    <property type="entry name" value="EGF"/>
    <property type="match status" value="6"/>
</dbReference>
<comment type="function">
    <text evidence="12">Endothelial cell receptor that plays a critical role in regulating several physiological processes including hemostasis, coagulation, fibrinolysis, inflammation, and angiogenesis. Acts as a cofactor for thrombin activation of protein C/PROC on the surface of vascular endothelial cells leading to initiation of the activated protein C anticoagulant pathway. Also accelerates the activation of the plasma carboxypeptidase B2/CPB2, which catalyzes removal of C-terminal basic amino acids from its substrates including kinins or anaphylatoxins leading to fibrinolysis inhibition. Plays critical protective roles in changing the cleavage specificity of protease-activated receptor 1/PAR1, inhibiting endothelial cell permeability and inflammation. Suppresses inflammation distinctly from its anticoagulant cofactor activity by sequestering HMGB1 thereby preventing it from engaging cellular receptors such as RAGE and contributing to the inflammatory response.</text>
</comment>